<comment type="caution">
    <text evidence="1">The sequence shown here is derived from an EMBL/GenBank/DDBJ whole genome shotgun (WGS) entry which is preliminary data.</text>
</comment>
<accession>A0A811V398</accession>
<keyword evidence="2" id="KW-1185">Reference proteome</keyword>
<evidence type="ECO:0000313" key="1">
    <source>
        <dbReference type="EMBL" id="CAD7005939.1"/>
    </source>
</evidence>
<proteinExistence type="predicted"/>
<dbReference type="EMBL" id="CAJHJT010000034">
    <property type="protein sequence ID" value="CAD7005939.1"/>
    <property type="molecule type" value="Genomic_DNA"/>
</dbReference>
<protein>
    <submittedName>
        <fullName evidence="1">(Mediterranean fruit fly) hypothetical protein</fullName>
    </submittedName>
</protein>
<reference evidence="1" key="1">
    <citation type="submission" date="2020-11" db="EMBL/GenBank/DDBJ databases">
        <authorList>
            <person name="Whitehead M."/>
        </authorList>
    </citation>
    <scope>NUCLEOTIDE SEQUENCE</scope>
    <source>
        <strain evidence="1">EGII</strain>
    </source>
</reference>
<sequence length="90" mass="9888">NPIIHFYANKTDGHKNVHQNVKRTNKKQKTAIGNGNGRAEQQLNTKSKRTGGGIGLMVVALVIGLEADRKWVEAIGVELVIKTNKLTIFP</sequence>
<gene>
    <name evidence="1" type="ORF">CCAP1982_LOCUS14277</name>
</gene>
<dbReference type="AlphaFoldDB" id="A0A811V398"/>
<dbReference type="Proteomes" id="UP000606786">
    <property type="component" value="Unassembled WGS sequence"/>
</dbReference>
<name>A0A811V398_CERCA</name>
<evidence type="ECO:0000313" key="2">
    <source>
        <dbReference type="Proteomes" id="UP000606786"/>
    </source>
</evidence>
<organism evidence="1 2">
    <name type="scientific">Ceratitis capitata</name>
    <name type="common">Mediterranean fruit fly</name>
    <name type="synonym">Tephritis capitata</name>
    <dbReference type="NCBI Taxonomy" id="7213"/>
    <lineage>
        <taxon>Eukaryota</taxon>
        <taxon>Metazoa</taxon>
        <taxon>Ecdysozoa</taxon>
        <taxon>Arthropoda</taxon>
        <taxon>Hexapoda</taxon>
        <taxon>Insecta</taxon>
        <taxon>Pterygota</taxon>
        <taxon>Neoptera</taxon>
        <taxon>Endopterygota</taxon>
        <taxon>Diptera</taxon>
        <taxon>Brachycera</taxon>
        <taxon>Muscomorpha</taxon>
        <taxon>Tephritoidea</taxon>
        <taxon>Tephritidae</taxon>
        <taxon>Ceratitis</taxon>
        <taxon>Ceratitis</taxon>
    </lineage>
</organism>
<feature type="non-terminal residue" evidence="1">
    <location>
        <position position="1"/>
    </location>
</feature>